<gene>
    <name evidence="6" type="ordered locus">NAMH_1455</name>
</gene>
<evidence type="ECO:0000313" key="6">
    <source>
        <dbReference type="EMBL" id="ACM93094.1"/>
    </source>
</evidence>
<evidence type="ECO:0000256" key="3">
    <source>
        <dbReference type="ARBA" id="ARBA00022112"/>
    </source>
</evidence>
<dbReference type="RefSeq" id="WP_015902146.1">
    <property type="nucleotide sequence ID" value="NC_012115.1"/>
</dbReference>
<dbReference type="OrthoDB" id="9792792at2"/>
<name>B9L659_NAUPA</name>
<dbReference type="Proteomes" id="UP000000448">
    <property type="component" value="Chromosome"/>
</dbReference>
<evidence type="ECO:0000313" key="7">
    <source>
        <dbReference type="Proteomes" id="UP000000448"/>
    </source>
</evidence>
<dbReference type="eggNOG" id="COG0327">
    <property type="taxonomic scope" value="Bacteria"/>
</dbReference>
<keyword evidence="4 5" id="KW-0479">Metal-binding</keyword>
<dbReference type="KEGG" id="nam:NAMH_1455"/>
<dbReference type="PANTHER" id="PTHR13799">
    <property type="entry name" value="NGG1 INTERACTING FACTOR 3"/>
    <property type="match status" value="1"/>
</dbReference>
<dbReference type="AlphaFoldDB" id="B9L659"/>
<evidence type="ECO:0000256" key="5">
    <source>
        <dbReference type="PIRSR" id="PIRSR602678-1"/>
    </source>
</evidence>
<dbReference type="InterPro" id="IPR002678">
    <property type="entry name" value="DUF34/NIF3"/>
</dbReference>
<organism evidence="6 7">
    <name type="scientific">Nautilia profundicola (strain ATCC BAA-1463 / DSM 18972 / AmH)</name>
    <dbReference type="NCBI Taxonomy" id="598659"/>
    <lineage>
        <taxon>Bacteria</taxon>
        <taxon>Pseudomonadati</taxon>
        <taxon>Campylobacterota</taxon>
        <taxon>Epsilonproteobacteria</taxon>
        <taxon>Nautiliales</taxon>
        <taxon>Nautiliaceae</taxon>
        <taxon>Nautilia</taxon>
    </lineage>
</organism>
<reference evidence="6 7" key="1">
    <citation type="journal article" date="2009" name="PLoS Genet.">
        <title>Adaptations to submarine hydrothermal environments exemplified by the genome of Nautilia profundicola.</title>
        <authorList>
            <person name="Campbell B.J."/>
            <person name="Smith J.L."/>
            <person name="Hanson T.E."/>
            <person name="Klotz M.G."/>
            <person name="Stein L.Y."/>
            <person name="Lee C.K."/>
            <person name="Wu D."/>
            <person name="Robinson J.M."/>
            <person name="Khouri H.M."/>
            <person name="Eisen J.A."/>
            <person name="Cary S.C."/>
        </authorList>
    </citation>
    <scope>NUCLEOTIDE SEQUENCE [LARGE SCALE GENOMIC DNA]</scope>
    <source>
        <strain evidence="7">ATCC BAA-1463 / DSM 18972 / AmH</strain>
    </source>
</reference>
<evidence type="ECO:0000256" key="4">
    <source>
        <dbReference type="ARBA" id="ARBA00022723"/>
    </source>
</evidence>
<dbReference type="HOGENOM" id="CLU_037423_2_1_7"/>
<dbReference type="Gene3D" id="3.40.1390.30">
    <property type="entry name" value="NIF3 (NGG1p interacting factor 3)-like"/>
    <property type="match status" value="2"/>
</dbReference>
<feature type="binding site" evidence="5">
    <location>
        <position position="209"/>
    </location>
    <ligand>
        <name>a divalent metal cation</name>
        <dbReference type="ChEBI" id="CHEBI:60240"/>
        <label>1</label>
    </ligand>
</feature>
<proteinExistence type="inferred from homology"/>
<evidence type="ECO:0000256" key="1">
    <source>
        <dbReference type="ARBA" id="ARBA00006964"/>
    </source>
</evidence>
<dbReference type="EMBL" id="CP001279">
    <property type="protein sequence ID" value="ACM93094.1"/>
    <property type="molecule type" value="Genomic_DNA"/>
</dbReference>
<feature type="binding site" evidence="5">
    <location>
        <position position="205"/>
    </location>
    <ligand>
        <name>a divalent metal cation</name>
        <dbReference type="ChEBI" id="CHEBI:60240"/>
        <label>1</label>
    </ligand>
</feature>
<dbReference type="NCBIfam" id="TIGR00486">
    <property type="entry name" value="YbgI_SA1388"/>
    <property type="match status" value="1"/>
</dbReference>
<feature type="binding site" evidence="5">
    <location>
        <position position="63"/>
    </location>
    <ligand>
        <name>a divalent metal cation</name>
        <dbReference type="ChEBI" id="CHEBI:60240"/>
        <label>1</label>
    </ligand>
</feature>
<evidence type="ECO:0000256" key="2">
    <source>
        <dbReference type="ARBA" id="ARBA00011643"/>
    </source>
</evidence>
<feature type="binding site" evidence="5">
    <location>
        <position position="62"/>
    </location>
    <ligand>
        <name>a divalent metal cation</name>
        <dbReference type="ChEBI" id="CHEBI:60240"/>
        <label>1</label>
    </ligand>
</feature>
<dbReference type="Pfam" id="PF01784">
    <property type="entry name" value="DUF34_NIF3"/>
    <property type="match status" value="1"/>
</dbReference>
<dbReference type="GO" id="GO:0005737">
    <property type="term" value="C:cytoplasm"/>
    <property type="evidence" value="ECO:0007669"/>
    <property type="project" value="TreeGrafter"/>
</dbReference>
<comment type="similarity">
    <text evidence="1">Belongs to the GTP cyclohydrolase I type 2/NIF3 family.</text>
</comment>
<dbReference type="PANTHER" id="PTHR13799:SF14">
    <property type="entry name" value="GTP CYCLOHYDROLASE 1 TYPE 2 HOMOLOG"/>
    <property type="match status" value="1"/>
</dbReference>
<dbReference type="InterPro" id="IPR036069">
    <property type="entry name" value="DUF34/NIF3_sf"/>
</dbReference>
<sequence length="239" mass="27624">MKLKKIYDFLNEISPFELQEEWDNSGLLVGSFDNDVKKIYLTLDLDEEVIENAEENSLIIAHHPLIFKPLKNVVPTSFSTKLLVKLIQKNISFIAMHTNFDKTHLNRYVAEEVLGLKGESFDFVYTAEIDSDFDEFAEFVKEKLDLKCLKTVKCHKKIKKVALTTGAGMSLLPYIRADLFLTGDIKYHEAMDAKIRGISLMDIGHYESERFFVDVLYRDIKDLKVEIVKTNSKNPFFIK</sequence>
<protein>
    <recommendedName>
        <fullName evidence="3">GTP cyclohydrolase 1 type 2 homolog</fullName>
    </recommendedName>
</protein>
<dbReference type="SUPFAM" id="SSF102705">
    <property type="entry name" value="NIF3 (NGG1p interacting factor 3)-like"/>
    <property type="match status" value="1"/>
</dbReference>
<keyword evidence="7" id="KW-1185">Reference proteome</keyword>
<dbReference type="STRING" id="598659.NAMH_1455"/>
<comment type="subunit">
    <text evidence="2">Homohexamer.</text>
</comment>
<dbReference type="FunFam" id="3.40.1390.30:FF:000001">
    <property type="entry name" value="GTP cyclohydrolase 1 type 2"/>
    <property type="match status" value="1"/>
</dbReference>
<dbReference type="GO" id="GO:0046872">
    <property type="term" value="F:metal ion binding"/>
    <property type="evidence" value="ECO:0007669"/>
    <property type="project" value="UniProtKB-KW"/>
</dbReference>
<feature type="binding site" evidence="5">
    <location>
        <position position="101"/>
    </location>
    <ligand>
        <name>a divalent metal cation</name>
        <dbReference type="ChEBI" id="CHEBI:60240"/>
        <label>1</label>
    </ligand>
</feature>
<accession>B9L659</accession>